<dbReference type="EMBL" id="WUBL01000015">
    <property type="protein sequence ID" value="KAF2971234.1"/>
    <property type="molecule type" value="Genomic_DNA"/>
</dbReference>
<reference evidence="2 3" key="1">
    <citation type="submission" date="2019-12" db="EMBL/GenBank/DDBJ databases">
        <title>Draft genome sequence of the ascomycete Xylaria multiplex DSM 110363.</title>
        <authorList>
            <person name="Buettner E."/>
            <person name="Kellner H."/>
        </authorList>
    </citation>
    <scope>NUCLEOTIDE SEQUENCE [LARGE SCALE GENOMIC DNA]</scope>
    <source>
        <strain evidence="2 3">DSM 110363</strain>
    </source>
</reference>
<keyword evidence="3" id="KW-1185">Reference proteome</keyword>
<feature type="region of interest" description="Disordered" evidence="1">
    <location>
        <begin position="1"/>
        <end position="28"/>
    </location>
</feature>
<organism evidence="2 3">
    <name type="scientific">Xylaria multiplex</name>
    <dbReference type="NCBI Taxonomy" id="323545"/>
    <lineage>
        <taxon>Eukaryota</taxon>
        <taxon>Fungi</taxon>
        <taxon>Dikarya</taxon>
        <taxon>Ascomycota</taxon>
        <taxon>Pezizomycotina</taxon>
        <taxon>Sordariomycetes</taxon>
        <taxon>Xylariomycetidae</taxon>
        <taxon>Xylariales</taxon>
        <taxon>Xylariaceae</taxon>
        <taxon>Xylaria</taxon>
    </lineage>
</organism>
<evidence type="ECO:0000313" key="2">
    <source>
        <dbReference type="EMBL" id="KAF2971234.1"/>
    </source>
</evidence>
<protein>
    <submittedName>
        <fullName evidence="2">Uncharacterized protein</fullName>
    </submittedName>
</protein>
<dbReference type="AlphaFoldDB" id="A0A7C8N227"/>
<evidence type="ECO:0000256" key="1">
    <source>
        <dbReference type="SAM" id="MobiDB-lite"/>
    </source>
</evidence>
<feature type="compositionally biased region" description="Pro residues" evidence="1">
    <location>
        <begin position="96"/>
        <end position="119"/>
    </location>
</feature>
<gene>
    <name evidence="2" type="ORF">GQX73_g2352</name>
</gene>
<feature type="compositionally biased region" description="Polar residues" evidence="1">
    <location>
        <begin position="1"/>
        <end position="11"/>
    </location>
</feature>
<evidence type="ECO:0000313" key="3">
    <source>
        <dbReference type="Proteomes" id="UP000481858"/>
    </source>
</evidence>
<dbReference type="Proteomes" id="UP000481858">
    <property type="component" value="Unassembled WGS sequence"/>
</dbReference>
<feature type="compositionally biased region" description="Basic and acidic residues" evidence="1">
    <location>
        <begin position="147"/>
        <end position="158"/>
    </location>
</feature>
<name>A0A7C8N227_9PEZI</name>
<dbReference type="SUPFAM" id="SSF101447">
    <property type="entry name" value="Formin homology 2 domain (FH2 domain)"/>
    <property type="match status" value="1"/>
</dbReference>
<dbReference type="InParanoid" id="A0A7C8N227"/>
<sequence>MSPGVSFSTASLGRLVDDGASDSDDYSSISEDLHIGASSRPQLPLILSNNSISKSLPSRWPGSIVSRGVAPSYRSQSARPHQACDYHQRASSYSPRPQPHPPSPLPPRPPPPPPPPPLTRPVSGTILRPLDRHDGWRGNLAEPQNGYDDRSHGNDRDGFFSSSWHENNGPEVKAKEQSDYARHLTENYFGLQRQRSVLLDSLDKAKSQGAYIRKLQQSEDEVSRKFMAAIRALLPDGTELDQLQQLFKALQDIRLKCQEAGHRFEETVDELYQGQVDLGSREEAFCRTVTGVSGIALLNLNNERDGHSDNGKDWFLRGITADRSGTLHQLLVNRSETLHPLYEKLRMAFAELQLAKELLVNTQMKREALYSRKSQPLAEDSLILLETYGDAGKKKALELRATALITEEDTEQLQQYDKLEREANEDIKIYTEMVRTLEQECKENDILLSSFQSVVDSFYQDEIILTPDPFESHDESTTLAHPIFPHLLSNPTHLLHDFPQTALQSLRMALQLPLDAPVRAKQVKEAAHEANMHSLLSTAESEDKSEYINRWLLHKLHNSALEAELLWSTFRSRMKILDVDRWQRDVLNFWWRDKPTNVTSVDIGDNETNKAVGSNAKFNMISISRSDSGQLDGLRNWNLDDSWL</sequence>
<accession>A0A7C8N227</accession>
<feature type="region of interest" description="Disordered" evidence="1">
    <location>
        <begin position="52"/>
        <end position="177"/>
    </location>
</feature>
<proteinExistence type="predicted"/>
<dbReference type="OrthoDB" id="3553547at2759"/>
<comment type="caution">
    <text evidence="2">The sequence shown here is derived from an EMBL/GenBank/DDBJ whole genome shotgun (WGS) entry which is preliminary data.</text>
</comment>